<keyword evidence="2" id="KW-0812">Transmembrane</keyword>
<sequence>MVIPEMPQDDTTTPAAPEQANPSTQTEQRPWKPAALRGLRLRCPNCGEGKLLKSYLKVKHSCDNCGQELYHNRADDGPAYLTILLVGHLLGFALHITYMQFRPDPLTLALIMSLVTISASLLLLPRMKGLVVAYQWAKRMHGF</sequence>
<dbReference type="RefSeq" id="WP_353401407.1">
    <property type="nucleotide sequence ID" value="NZ_BAABWU010000014.1"/>
</dbReference>
<evidence type="ECO:0000313" key="4">
    <source>
        <dbReference type="Proteomes" id="UP001441944"/>
    </source>
</evidence>
<organism evidence="3 4">
    <name type="scientific">Pseudophaeobacter arcticus</name>
    <dbReference type="NCBI Taxonomy" id="385492"/>
    <lineage>
        <taxon>Bacteria</taxon>
        <taxon>Pseudomonadati</taxon>
        <taxon>Pseudomonadota</taxon>
        <taxon>Alphaproteobacteria</taxon>
        <taxon>Rhodobacterales</taxon>
        <taxon>Paracoccaceae</taxon>
        <taxon>Pseudophaeobacter</taxon>
    </lineage>
</organism>
<dbReference type="Proteomes" id="UP001441944">
    <property type="component" value="Unassembled WGS sequence"/>
</dbReference>
<evidence type="ECO:0000313" key="3">
    <source>
        <dbReference type="EMBL" id="GAA6197686.1"/>
    </source>
</evidence>
<dbReference type="EMBL" id="BAABWU010000014">
    <property type="protein sequence ID" value="GAA6197686.1"/>
    <property type="molecule type" value="Genomic_DNA"/>
</dbReference>
<feature type="transmembrane region" description="Helical" evidence="2">
    <location>
        <begin position="79"/>
        <end position="99"/>
    </location>
</feature>
<keyword evidence="2" id="KW-1133">Transmembrane helix</keyword>
<feature type="region of interest" description="Disordered" evidence="1">
    <location>
        <begin position="1"/>
        <end position="31"/>
    </location>
</feature>
<evidence type="ECO:0000256" key="1">
    <source>
        <dbReference type="SAM" id="MobiDB-lite"/>
    </source>
</evidence>
<name>A0ABQ0AP74_9RHOB</name>
<comment type="caution">
    <text evidence="3">The sequence shown here is derived from an EMBL/GenBank/DDBJ whole genome shotgun (WGS) entry which is preliminary data.</text>
</comment>
<accession>A0ABQ0AP74</accession>
<feature type="compositionally biased region" description="Polar residues" evidence="1">
    <location>
        <begin position="9"/>
        <end position="28"/>
    </location>
</feature>
<proteinExistence type="predicted"/>
<protein>
    <submittedName>
        <fullName evidence="3">DUF983 domain-containing protein</fullName>
    </submittedName>
</protein>
<evidence type="ECO:0000256" key="2">
    <source>
        <dbReference type="SAM" id="Phobius"/>
    </source>
</evidence>
<keyword evidence="2" id="KW-0472">Membrane</keyword>
<reference evidence="3 4" key="1">
    <citation type="submission" date="2024-04" db="EMBL/GenBank/DDBJ databases">
        <title>Draft genome sequence of Pseudophaeobacter arcticus NBRC 116598.</title>
        <authorList>
            <person name="Miyakawa T."/>
            <person name="Kusuya Y."/>
            <person name="Miura T."/>
        </authorList>
    </citation>
    <scope>NUCLEOTIDE SEQUENCE [LARGE SCALE GENOMIC DNA]</scope>
    <source>
        <strain evidence="3 4">SU-CL00105</strain>
    </source>
</reference>
<feature type="transmembrane region" description="Helical" evidence="2">
    <location>
        <begin position="105"/>
        <end position="124"/>
    </location>
</feature>
<dbReference type="InterPro" id="IPR009325">
    <property type="entry name" value="DUF983"/>
</dbReference>
<gene>
    <name evidence="3" type="ORF">NBRC116598_31310</name>
</gene>
<keyword evidence="4" id="KW-1185">Reference proteome</keyword>
<dbReference type="Pfam" id="PF06170">
    <property type="entry name" value="DUF983"/>
    <property type="match status" value="1"/>
</dbReference>